<protein>
    <submittedName>
        <fullName evidence="1">Uncharacterized protein</fullName>
    </submittedName>
</protein>
<dbReference type="Proteomes" id="UP000288587">
    <property type="component" value="Unassembled WGS sequence"/>
</dbReference>
<reference evidence="1 2" key="1">
    <citation type="submission" date="2019-01" db="EMBL/GenBank/DDBJ databases">
        <authorList>
            <person name="Chen W.-M."/>
        </authorList>
    </citation>
    <scope>NUCLEOTIDE SEQUENCE [LARGE SCALE GENOMIC DNA]</scope>
    <source>
        <strain evidence="1 2">CCP-18</strain>
    </source>
</reference>
<accession>A0A437LR11</accession>
<dbReference type="RefSeq" id="WP_127680450.1">
    <property type="nucleotide sequence ID" value="NZ_SACM01000001.1"/>
</dbReference>
<proteinExistence type="predicted"/>
<dbReference type="EMBL" id="SACM01000001">
    <property type="protein sequence ID" value="RVT87856.1"/>
    <property type="molecule type" value="Genomic_DNA"/>
</dbReference>
<evidence type="ECO:0000313" key="1">
    <source>
        <dbReference type="EMBL" id="RVT87856.1"/>
    </source>
</evidence>
<keyword evidence="2" id="KW-1185">Reference proteome</keyword>
<sequence>MAVNNRLQASAHQKGPFRAHGDATVSVEGRVMHFAATGPWNLEFIEALWRVMVKATSQLPQDGRFVDLVEVRGSAWMTPDALQLLSNCIDTAVAQGFRASATALVIPMEVEGRSLMLPKLVEVYGRHRPVLVHTDAAQARAALRALMPDLDLAESGP</sequence>
<organism evidence="1 2">
    <name type="scientific">Inhella crocodyli</name>
    <dbReference type="NCBI Taxonomy" id="2499851"/>
    <lineage>
        <taxon>Bacteria</taxon>
        <taxon>Pseudomonadati</taxon>
        <taxon>Pseudomonadota</taxon>
        <taxon>Betaproteobacteria</taxon>
        <taxon>Burkholderiales</taxon>
        <taxon>Sphaerotilaceae</taxon>
        <taxon>Inhella</taxon>
    </lineage>
</organism>
<evidence type="ECO:0000313" key="2">
    <source>
        <dbReference type="Proteomes" id="UP000288587"/>
    </source>
</evidence>
<comment type="caution">
    <text evidence="1">The sequence shown here is derived from an EMBL/GenBank/DDBJ whole genome shotgun (WGS) entry which is preliminary data.</text>
</comment>
<name>A0A437LR11_9BURK</name>
<dbReference type="AlphaFoldDB" id="A0A437LR11"/>
<dbReference type="OrthoDB" id="8898439at2"/>
<gene>
    <name evidence="1" type="ORF">EOD73_02215</name>
</gene>